<evidence type="ECO:0000256" key="1">
    <source>
        <dbReference type="SAM" id="Phobius"/>
    </source>
</evidence>
<feature type="transmembrane region" description="Helical" evidence="1">
    <location>
        <begin position="65"/>
        <end position="85"/>
    </location>
</feature>
<evidence type="ECO:0000313" key="2">
    <source>
        <dbReference type="EMBL" id="MDT2735772.1"/>
    </source>
</evidence>
<organism evidence="2 3">
    <name type="scientific">Enterococcus pseudoavium</name>
    <dbReference type="NCBI Taxonomy" id="44007"/>
    <lineage>
        <taxon>Bacteria</taxon>
        <taxon>Bacillati</taxon>
        <taxon>Bacillota</taxon>
        <taxon>Bacilli</taxon>
        <taxon>Lactobacillales</taxon>
        <taxon>Enterococcaceae</taxon>
        <taxon>Enterococcus</taxon>
    </lineage>
</organism>
<keyword evidence="1" id="KW-0812">Transmembrane</keyword>
<keyword evidence="1" id="KW-0472">Membrane</keyword>
<reference evidence="2" key="1">
    <citation type="submission" date="2023-03" db="EMBL/GenBank/DDBJ databases">
        <authorList>
            <person name="Shen W."/>
            <person name="Cai J."/>
        </authorList>
    </citation>
    <scope>NUCLEOTIDE SEQUENCE</scope>
    <source>
        <strain evidence="2">P69-2</strain>
    </source>
</reference>
<dbReference type="RefSeq" id="WP_311796423.1">
    <property type="nucleotide sequence ID" value="NZ_JARQAI010000001.1"/>
</dbReference>
<sequence length="86" mass="10185">MDIYSIQQIAFAGLICTALLLLIALFTKLTNGLFIARFPFEFLKDMNDPRYENEKRFGNRFRIFIFKYIPPFFIGFAIILFLTYLV</sequence>
<evidence type="ECO:0000313" key="3">
    <source>
        <dbReference type="Proteomes" id="UP001180842"/>
    </source>
</evidence>
<dbReference type="EMBL" id="JARQAI010000001">
    <property type="protein sequence ID" value="MDT2735772.1"/>
    <property type="molecule type" value="Genomic_DNA"/>
</dbReference>
<keyword evidence="1" id="KW-1133">Transmembrane helix</keyword>
<dbReference type="Proteomes" id="UP001180842">
    <property type="component" value="Unassembled WGS sequence"/>
</dbReference>
<accession>A0AAE4HZV3</accession>
<name>A0AAE4HZV3_9ENTE</name>
<comment type="caution">
    <text evidence="2">The sequence shown here is derived from an EMBL/GenBank/DDBJ whole genome shotgun (WGS) entry which is preliminary data.</text>
</comment>
<proteinExistence type="predicted"/>
<feature type="transmembrane region" description="Helical" evidence="1">
    <location>
        <begin position="6"/>
        <end position="27"/>
    </location>
</feature>
<dbReference type="AlphaFoldDB" id="A0AAE4HZV3"/>
<protein>
    <submittedName>
        <fullName evidence="2">Uncharacterized protein</fullName>
    </submittedName>
</protein>
<gene>
    <name evidence="2" type="ORF">P7H00_01330</name>
</gene>